<dbReference type="GO" id="GO:0071949">
    <property type="term" value="F:FAD binding"/>
    <property type="evidence" value="ECO:0007669"/>
    <property type="project" value="InterPro"/>
</dbReference>
<dbReference type="Pfam" id="PF04940">
    <property type="entry name" value="BLUF"/>
    <property type="match status" value="1"/>
</dbReference>
<protein>
    <submittedName>
        <fullName evidence="2">Sensors of blue-light using FAD</fullName>
    </submittedName>
</protein>
<proteinExistence type="predicted"/>
<gene>
    <name evidence="2" type="ORF">SAMN05444486_101866</name>
</gene>
<dbReference type="EMBL" id="FNPR01000001">
    <property type="protein sequence ID" value="SDY22729.1"/>
    <property type="molecule type" value="Genomic_DNA"/>
</dbReference>
<dbReference type="SMR" id="A0A1H3I6A4"/>
<dbReference type="PROSITE" id="PS50925">
    <property type="entry name" value="BLUF"/>
    <property type="match status" value="1"/>
</dbReference>
<dbReference type="Proteomes" id="UP000199026">
    <property type="component" value="Unassembled WGS sequence"/>
</dbReference>
<name>A0A1H3I6A4_9RHOB</name>
<dbReference type="SMART" id="SM01034">
    <property type="entry name" value="BLUF"/>
    <property type="match status" value="1"/>
</dbReference>
<dbReference type="STRING" id="576131.SAMN05444486_101866"/>
<dbReference type="AlphaFoldDB" id="A0A1H3I6A4"/>
<dbReference type="InterPro" id="IPR036046">
    <property type="entry name" value="Acylphosphatase-like_dom_sf"/>
</dbReference>
<evidence type="ECO:0000259" key="1">
    <source>
        <dbReference type="PROSITE" id="PS50925"/>
    </source>
</evidence>
<evidence type="ECO:0000313" key="2">
    <source>
        <dbReference type="EMBL" id="SDY22729.1"/>
    </source>
</evidence>
<dbReference type="OrthoDB" id="196105at2"/>
<feature type="domain" description="BLUF" evidence="1">
    <location>
        <begin position="2"/>
        <end position="93"/>
    </location>
</feature>
<accession>A0A1H3I6A4</accession>
<dbReference type="SUPFAM" id="SSF54975">
    <property type="entry name" value="Acylphosphatase/BLUF domain-like"/>
    <property type="match status" value="1"/>
</dbReference>
<sequence length="146" mass="17068">MLNRLVYVSNASAFFREEELLEILKVSRRNNERDGLSGLMVFHEGRFFQIIEGEMDAVMRCFNRIMRDGRHDDLVMIETGQVEERSFGQWRMAYQDAQSMPKDMRHAVFSIYDMIPPDSDERGDVASVRTRVRDFLASFDTLKMSG</sequence>
<organism evidence="2 3">
    <name type="scientific">Lentibacter algarum</name>
    <dbReference type="NCBI Taxonomy" id="576131"/>
    <lineage>
        <taxon>Bacteria</taxon>
        <taxon>Pseudomonadati</taxon>
        <taxon>Pseudomonadota</taxon>
        <taxon>Alphaproteobacteria</taxon>
        <taxon>Rhodobacterales</taxon>
        <taxon>Roseobacteraceae</taxon>
        <taxon>Lentibacter</taxon>
    </lineage>
</organism>
<dbReference type="GeneID" id="78123653"/>
<dbReference type="GO" id="GO:0009882">
    <property type="term" value="F:blue light photoreceptor activity"/>
    <property type="evidence" value="ECO:0007669"/>
    <property type="project" value="InterPro"/>
</dbReference>
<dbReference type="InterPro" id="IPR007024">
    <property type="entry name" value="BLUF_domain"/>
</dbReference>
<reference evidence="2 3" key="1">
    <citation type="submission" date="2016-10" db="EMBL/GenBank/DDBJ databases">
        <authorList>
            <person name="de Groot N.N."/>
        </authorList>
    </citation>
    <scope>NUCLEOTIDE SEQUENCE [LARGE SCALE GENOMIC DNA]</scope>
    <source>
        <strain evidence="2 3">DSM 24677</strain>
    </source>
</reference>
<dbReference type="Gene3D" id="3.30.70.100">
    <property type="match status" value="1"/>
</dbReference>
<dbReference type="RefSeq" id="WP_089888119.1">
    <property type="nucleotide sequence ID" value="NZ_CALJFH010000022.1"/>
</dbReference>
<keyword evidence="3" id="KW-1185">Reference proteome</keyword>
<evidence type="ECO:0000313" key="3">
    <source>
        <dbReference type="Proteomes" id="UP000199026"/>
    </source>
</evidence>